<reference evidence="1" key="1">
    <citation type="submission" date="2022-04" db="EMBL/GenBank/DDBJ databases">
        <title>Genome of the entomopathogenic fungus Entomophthora muscae.</title>
        <authorList>
            <person name="Elya C."/>
            <person name="Lovett B.R."/>
            <person name="Lee E."/>
            <person name="Macias A.M."/>
            <person name="Hajek A.E."/>
            <person name="De Bivort B.L."/>
            <person name="Kasson M.T."/>
            <person name="De Fine Licht H.H."/>
            <person name="Stajich J.E."/>
        </authorList>
    </citation>
    <scope>NUCLEOTIDE SEQUENCE</scope>
    <source>
        <strain evidence="1">Berkeley</strain>
    </source>
</reference>
<organism evidence="1 2">
    <name type="scientific">Entomophthora muscae</name>
    <dbReference type="NCBI Taxonomy" id="34485"/>
    <lineage>
        <taxon>Eukaryota</taxon>
        <taxon>Fungi</taxon>
        <taxon>Fungi incertae sedis</taxon>
        <taxon>Zoopagomycota</taxon>
        <taxon>Entomophthoromycotina</taxon>
        <taxon>Entomophthoromycetes</taxon>
        <taxon>Entomophthorales</taxon>
        <taxon>Entomophthoraceae</taxon>
        <taxon>Entomophthora</taxon>
    </lineage>
</organism>
<evidence type="ECO:0000313" key="1">
    <source>
        <dbReference type="EMBL" id="KAJ9069155.1"/>
    </source>
</evidence>
<accession>A0ACC2T3J9</accession>
<gene>
    <name evidence="1" type="primary">FBP26_1</name>
    <name evidence="1" type="ORF">DSO57_1021555</name>
</gene>
<sequence length="431" mass="49884">MKTVTVGGNLKLACVMVGLPARGKTFIAQKVSRYLRWLGINIKIFNVGTYRRRDWGASQPHSFFDPNNEEGKKQREQSAWEALEDMFQWFDEGSGEVALYDATNSTSERRQFILEHCNKKDVQVMFIESICDNEKLILQNIMAVKTSSPDYSSVEEKQTAVQDFRNRIEHYAKAYETITDNELTYIKLINVGSKYIVNKIRGYLESRVVYYLMNLHIIPRNIFISRHGESVYNTQGKIGGDSELSPQGQLYAEALPKLISTHLKTQKLRVWTSTLRRTIATGAKLPYPKLQWKSLDELDAGVCDGLTYEEIAERFPEDYANRDNDKFNYRYRGGESYHDLVLRLEPVIMELERQEDIVIIGHQAILRCIYAYFMDLPQDRLPYINIPLHTLIRLTPMPYGTTEERFFAEINAVDTFRPKPPQTHPSPPTNQ</sequence>
<dbReference type="EMBL" id="QTSX02003655">
    <property type="protein sequence ID" value="KAJ9069155.1"/>
    <property type="molecule type" value="Genomic_DNA"/>
</dbReference>
<comment type="caution">
    <text evidence="1">The sequence shown here is derived from an EMBL/GenBank/DDBJ whole genome shotgun (WGS) entry which is preliminary data.</text>
</comment>
<evidence type="ECO:0000313" key="2">
    <source>
        <dbReference type="Proteomes" id="UP001165960"/>
    </source>
</evidence>
<proteinExistence type="predicted"/>
<keyword evidence="2" id="KW-1185">Reference proteome</keyword>
<name>A0ACC2T3J9_9FUNG</name>
<dbReference type="Proteomes" id="UP001165960">
    <property type="component" value="Unassembled WGS sequence"/>
</dbReference>
<protein>
    <submittedName>
        <fullName evidence="1">Fructose-2,6-bisphosphatase</fullName>
    </submittedName>
</protein>